<dbReference type="Gene3D" id="3.90.1300.10">
    <property type="entry name" value="Amidase signature (AS) domain"/>
    <property type="match status" value="1"/>
</dbReference>
<evidence type="ECO:0000313" key="3">
    <source>
        <dbReference type="EMBL" id="KAH0966424.1"/>
    </source>
</evidence>
<evidence type="ECO:0000256" key="1">
    <source>
        <dbReference type="SAM" id="SignalP"/>
    </source>
</evidence>
<feature type="chain" id="PRO_5040216388" evidence="1">
    <location>
        <begin position="20"/>
        <end position="549"/>
    </location>
</feature>
<dbReference type="PANTHER" id="PTHR42678">
    <property type="entry name" value="AMIDASE"/>
    <property type="match status" value="1"/>
</dbReference>
<accession>A0A9P8SLM5</accession>
<keyword evidence="1" id="KW-0732">Signal</keyword>
<gene>
    <name evidence="3" type="ORF">HRG_01833</name>
</gene>
<protein>
    <submittedName>
        <fullName evidence="3">Amidase domain-containing protein</fullName>
    </submittedName>
</protein>
<dbReference type="PANTHER" id="PTHR42678:SF34">
    <property type="entry name" value="OS04G0183300 PROTEIN"/>
    <property type="match status" value="1"/>
</dbReference>
<keyword evidence="4" id="KW-1185">Reference proteome</keyword>
<evidence type="ECO:0000259" key="2">
    <source>
        <dbReference type="Pfam" id="PF01425"/>
    </source>
</evidence>
<dbReference type="Proteomes" id="UP000824596">
    <property type="component" value="Unassembled WGS sequence"/>
</dbReference>
<dbReference type="InterPro" id="IPR036928">
    <property type="entry name" value="AS_sf"/>
</dbReference>
<dbReference type="EMBL" id="JAIZPD010000002">
    <property type="protein sequence ID" value="KAH0966424.1"/>
    <property type="molecule type" value="Genomic_DNA"/>
</dbReference>
<dbReference type="RefSeq" id="XP_044723937.1">
    <property type="nucleotide sequence ID" value="XM_044860304.1"/>
</dbReference>
<dbReference type="GeneID" id="68350962"/>
<feature type="signal peptide" evidence="1">
    <location>
        <begin position="1"/>
        <end position="19"/>
    </location>
</feature>
<evidence type="ECO:0000313" key="4">
    <source>
        <dbReference type="Proteomes" id="UP000824596"/>
    </source>
</evidence>
<sequence>MILCRALIAAVGAAHLVAALNVPLEQAAHPLPTLLDATLDELRQGLDSGIFTSSDLVKAYLARIDETNLELHAVTEVNPDALAIAEALDKARGGRLMTDQPLYGIPILLKDNIATNDKMNNTAGCEALLGAKVPEDSTVAARLRAAGAIILGKANMDQWAGFEQSGPDYGGKVVGAYSPRQYPMGSSSGSAVAASIGLAWATVGTDTTGSITGPAGANNIVGLRPTLGLVPRHLVIPYSEHFDTVGPMARTVKDAAYLLSAIAGPDERDNYTSAFPFSQVPNYVGACNTSGLKGKRIGHARYLHTNVSCAVDESALKVLRNAGAEIVDIAFDGRDDGRTMDRLQNVLSDHYLNIAQIDFKANLAEYFSKLITNPNNITSTVDLVRYTQDKYPNYWNDPANSGHLPYLETPPLNNSEASRLVWGNFSRMKSAASQYGFSAAFNKGEVDAFVIPFCDTYNRQIYANGQPFITVPFERLKDDRYATDKNGLMVYGTNYPMGITFLGPQWSEEQLLGIAYAFEQETMFRKNMTPYIKPTSELEARVRRRALRS</sequence>
<dbReference type="Pfam" id="PF01425">
    <property type="entry name" value="Amidase"/>
    <property type="match status" value="1"/>
</dbReference>
<dbReference type="AlphaFoldDB" id="A0A9P8SLM5"/>
<dbReference type="SUPFAM" id="SSF75304">
    <property type="entry name" value="Amidase signature (AS) enzymes"/>
    <property type="match status" value="1"/>
</dbReference>
<reference evidence="3" key="1">
    <citation type="submission" date="2021-09" db="EMBL/GenBank/DDBJ databases">
        <title>A high-quality genome of the endoparasitic fungus Hirsutella rhossiliensis with a comparison of Hirsutella genomes reveals transposable elements contributing to genome size variation.</title>
        <authorList>
            <person name="Lin R."/>
            <person name="Jiao Y."/>
            <person name="Sun X."/>
            <person name="Ling J."/>
            <person name="Xie B."/>
            <person name="Cheng X."/>
        </authorList>
    </citation>
    <scope>NUCLEOTIDE SEQUENCE</scope>
    <source>
        <strain evidence="3">HR02</strain>
    </source>
</reference>
<proteinExistence type="predicted"/>
<feature type="domain" description="Amidase" evidence="2">
    <location>
        <begin position="55"/>
        <end position="512"/>
    </location>
</feature>
<dbReference type="OrthoDB" id="566138at2759"/>
<organism evidence="3 4">
    <name type="scientific">Hirsutella rhossiliensis</name>
    <dbReference type="NCBI Taxonomy" id="111463"/>
    <lineage>
        <taxon>Eukaryota</taxon>
        <taxon>Fungi</taxon>
        <taxon>Dikarya</taxon>
        <taxon>Ascomycota</taxon>
        <taxon>Pezizomycotina</taxon>
        <taxon>Sordariomycetes</taxon>
        <taxon>Hypocreomycetidae</taxon>
        <taxon>Hypocreales</taxon>
        <taxon>Ophiocordycipitaceae</taxon>
        <taxon>Hirsutella</taxon>
    </lineage>
</organism>
<dbReference type="InterPro" id="IPR023631">
    <property type="entry name" value="Amidase_dom"/>
</dbReference>
<comment type="caution">
    <text evidence="3">The sequence shown here is derived from an EMBL/GenBank/DDBJ whole genome shotgun (WGS) entry which is preliminary data.</text>
</comment>
<name>A0A9P8SLM5_9HYPO</name>